<dbReference type="InterPro" id="IPR024316">
    <property type="entry name" value="APQ12"/>
</dbReference>
<dbReference type="RefSeq" id="XP_040663237.1">
    <property type="nucleotide sequence ID" value="XM_040811320.1"/>
</dbReference>
<sequence>MDNLPEYVQTVLQHPTVQQITSSPLASNIAHLHTTYLNPSLAHVRETYVDPSLAHLRMTYLDPYVVQPLAHLLASTPDLASVIVLIVVLFLSFKILDYTRRAVMFWVWLAMKVAWWFTIFSLGVYMYNAGWERVARDLGFVFNFLVGLLEQFGRNLEESTARAGDGSSRQGQAGWRRG</sequence>
<feature type="transmembrane region" description="Helical" evidence="1">
    <location>
        <begin position="69"/>
        <end position="93"/>
    </location>
</feature>
<keyword evidence="3" id="KW-1185">Reference proteome</keyword>
<evidence type="ECO:0000313" key="2">
    <source>
        <dbReference type="EMBL" id="OJI97474.1"/>
    </source>
</evidence>
<dbReference type="AlphaFoldDB" id="A0A1L9P7S9"/>
<feature type="transmembrane region" description="Helical" evidence="1">
    <location>
        <begin position="105"/>
        <end position="127"/>
    </location>
</feature>
<protein>
    <recommendedName>
        <fullName evidence="4">Nuclear pore assembly and biogenesis-domain-containing protein</fullName>
    </recommendedName>
</protein>
<reference evidence="3" key="1">
    <citation type="journal article" date="2017" name="Genome Biol.">
        <title>Comparative genomics reveals high biological diversity and specific adaptations in the industrially and medically important fungal genus Aspergillus.</title>
        <authorList>
            <person name="de Vries R.P."/>
            <person name="Riley R."/>
            <person name="Wiebenga A."/>
            <person name="Aguilar-Osorio G."/>
            <person name="Amillis S."/>
            <person name="Uchima C.A."/>
            <person name="Anderluh G."/>
            <person name="Asadollahi M."/>
            <person name="Askin M."/>
            <person name="Barry K."/>
            <person name="Battaglia E."/>
            <person name="Bayram O."/>
            <person name="Benocci T."/>
            <person name="Braus-Stromeyer S.A."/>
            <person name="Caldana C."/>
            <person name="Canovas D."/>
            <person name="Cerqueira G.C."/>
            <person name="Chen F."/>
            <person name="Chen W."/>
            <person name="Choi C."/>
            <person name="Clum A."/>
            <person name="Dos Santos R.A."/>
            <person name="Damasio A.R."/>
            <person name="Diallinas G."/>
            <person name="Emri T."/>
            <person name="Fekete E."/>
            <person name="Flipphi M."/>
            <person name="Freyberg S."/>
            <person name="Gallo A."/>
            <person name="Gournas C."/>
            <person name="Habgood R."/>
            <person name="Hainaut M."/>
            <person name="Harispe M.L."/>
            <person name="Henrissat B."/>
            <person name="Hilden K.S."/>
            <person name="Hope R."/>
            <person name="Hossain A."/>
            <person name="Karabika E."/>
            <person name="Karaffa L."/>
            <person name="Karanyi Z."/>
            <person name="Krasevec N."/>
            <person name="Kuo A."/>
            <person name="Kusch H."/>
            <person name="LaButti K."/>
            <person name="Lagendijk E.L."/>
            <person name="Lapidus A."/>
            <person name="Levasseur A."/>
            <person name="Lindquist E."/>
            <person name="Lipzen A."/>
            <person name="Logrieco A.F."/>
            <person name="MacCabe A."/>
            <person name="Maekelae M.R."/>
            <person name="Malavazi I."/>
            <person name="Melin P."/>
            <person name="Meyer V."/>
            <person name="Mielnichuk N."/>
            <person name="Miskei M."/>
            <person name="Molnar A.P."/>
            <person name="Mule G."/>
            <person name="Ngan C.Y."/>
            <person name="Orejas M."/>
            <person name="Orosz E."/>
            <person name="Ouedraogo J.P."/>
            <person name="Overkamp K.M."/>
            <person name="Park H.-S."/>
            <person name="Perrone G."/>
            <person name="Piumi F."/>
            <person name="Punt P.J."/>
            <person name="Ram A.F."/>
            <person name="Ramon A."/>
            <person name="Rauscher S."/>
            <person name="Record E."/>
            <person name="Riano-Pachon D.M."/>
            <person name="Robert V."/>
            <person name="Roehrig J."/>
            <person name="Ruller R."/>
            <person name="Salamov A."/>
            <person name="Salih N.S."/>
            <person name="Samson R.A."/>
            <person name="Sandor E."/>
            <person name="Sanguinetti M."/>
            <person name="Schuetze T."/>
            <person name="Sepcic K."/>
            <person name="Shelest E."/>
            <person name="Sherlock G."/>
            <person name="Sophianopoulou V."/>
            <person name="Squina F.M."/>
            <person name="Sun H."/>
            <person name="Susca A."/>
            <person name="Todd R.B."/>
            <person name="Tsang A."/>
            <person name="Unkles S.E."/>
            <person name="van de Wiele N."/>
            <person name="van Rossen-Uffink D."/>
            <person name="Oliveira J.V."/>
            <person name="Vesth T.C."/>
            <person name="Visser J."/>
            <person name="Yu J.-H."/>
            <person name="Zhou M."/>
            <person name="Andersen M.R."/>
            <person name="Archer D.B."/>
            <person name="Baker S.E."/>
            <person name="Benoit I."/>
            <person name="Brakhage A.A."/>
            <person name="Braus G.H."/>
            <person name="Fischer R."/>
            <person name="Frisvad J.C."/>
            <person name="Goldman G.H."/>
            <person name="Houbraken J."/>
            <person name="Oakley B."/>
            <person name="Pocsi I."/>
            <person name="Scazzocchio C."/>
            <person name="Seiboth B."/>
            <person name="vanKuyk P.A."/>
            <person name="Wortman J."/>
            <person name="Dyer P.S."/>
            <person name="Grigoriev I.V."/>
        </authorList>
    </citation>
    <scope>NUCLEOTIDE SEQUENCE [LARGE SCALE GENOMIC DNA]</scope>
    <source>
        <strain evidence="3">CBS 583.65</strain>
    </source>
</reference>
<dbReference type="EMBL" id="KV878125">
    <property type="protein sequence ID" value="OJI97474.1"/>
    <property type="molecule type" value="Genomic_DNA"/>
</dbReference>
<keyword evidence="1" id="KW-1133">Transmembrane helix</keyword>
<proteinExistence type="predicted"/>
<accession>A0A1L9P7S9</accession>
<dbReference type="VEuPathDB" id="FungiDB:ASPVEDRAFT_36885"/>
<dbReference type="Pfam" id="PF12716">
    <property type="entry name" value="Apq12"/>
    <property type="match status" value="1"/>
</dbReference>
<dbReference type="Proteomes" id="UP000184073">
    <property type="component" value="Unassembled WGS sequence"/>
</dbReference>
<evidence type="ECO:0008006" key="4">
    <source>
        <dbReference type="Google" id="ProtNLM"/>
    </source>
</evidence>
<evidence type="ECO:0000313" key="3">
    <source>
        <dbReference type="Proteomes" id="UP000184073"/>
    </source>
</evidence>
<keyword evidence="1" id="KW-0812">Transmembrane</keyword>
<dbReference type="OrthoDB" id="3559694at2759"/>
<evidence type="ECO:0000256" key="1">
    <source>
        <dbReference type="SAM" id="Phobius"/>
    </source>
</evidence>
<organism evidence="2 3">
    <name type="scientific">Aspergillus versicolor CBS 583.65</name>
    <dbReference type="NCBI Taxonomy" id="1036611"/>
    <lineage>
        <taxon>Eukaryota</taxon>
        <taxon>Fungi</taxon>
        <taxon>Dikarya</taxon>
        <taxon>Ascomycota</taxon>
        <taxon>Pezizomycotina</taxon>
        <taxon>Eurotiomycetes</taxon>
        <taxon>Eurotiomycetidae</taxon>
        <taxon>Eurotiales</taxon>
        <taxon>Aspergillaceae</taxon>
        <taxon>Aspergillus</taxon>
        <taxon>Aspergillus subgen. Nidulantes</taxon>
    </lineage>
</organism>
<name>A0A1L9P7S9_ASPVE</name>
<gene>
    <name evidence="2" type="ORF">ASPVEDRAFT_36885</name>
</gene>
<dbReference type="GeneID" id="63726831"/>
<keyword evidence="1" id="KW-0472">Membrane</keyword>